<keyword evidence="1" id="KW-0175">Coiled coil</keyword>
<dbReference type="AlphaFoldDB" id="A0A6L7GST2"/>
<feature type="coiled-coil region" evidence="1">
    <location>
        <begin position="377"/>
        <end position="439"/>
    </location>
</feature>
<proteinExistence type="predicted"/>
<sequence length="614" mass="68651">MAGTELGCRSLFRVENDSDITTKVHQQLYAWCKNPRKNWDADKLSGPGVAEVAPGVTASLVRDDRQDGSTIERWRFHQDEGHGVWITQLTTLVDRNDDGWVWTDVLRPSGADASVPRLVSNILEVADGLDGRHRLTAEPFRAHIDDVDYLYDALLDPQRRGYLFLAGADDNVTVPLPEWADFVAKLLSRTRGIASAYALDAETTLALNSRLPESHRLRPWSIRTYLPHPELNDPRDSTRHRMLTTARIIDDSQYRLRDLLGRSACRHSTTFALPSELIRIDRRLRELLDETIVDRVVVTTQVPQASSETPREVAEPPLIDTPPVDTAGPAPDRASSGILDTLRTVVRSVIGTAEVTTEAVSRLGQLASEALRQQDSVRLVRSRIQTIESERSALEDQNTELTRTVDDGLIDLAEALSDLDTANRELRHLRGELARVGRDQADWQPPENSLDMPPGSFQELLERLDELVFVEFTGQEKYALELDEKNPLDSWARKTWNALRALNDYCRVRTSSEFTGSVDDYIIQTPPGCVSIPPNSHARDETGATENHKQYGKARTFPVPVAVDAGGTLFMGAHVKIAKFGSISPRMHYYNDATGTGKIYVGYIGPHLPNFRTN</sequence>
<evidence type="ECO:0000313" key="4">
    <source>
        <dbReference type="Proteomes" id="UP000475545"/>
    </source>
</evidence>
<dbReference type="EMBL" id="WMBR01000004">
    <property type="protein sequence ID" value="MXP22976.1"/>
    <property type="molecule type" value="Genomic_DNA"/>
</dbReference>
<comment type="caution">
    <text evidence="3">The sequence shown here is derived from an EMBL/GenBank/DDBJ whole genome shotgun (WGS) entry which is preliminary data.</text>
</comment>
<feature type="region of interest" description="Disordered" evidence="2">
    <location>
        <begin position="303"/>
        <end position="336"/>
    </location>
</feature>
<dbReference type="Proteomes" id="UP000475545">
    <property type="component" value="Unassembled WGS sequence"/>
</dbReference>
<keyword evidence="4" id="KW-1185">Reference proteome</keyword>
<protein>
    <submittedName>
        <fullName evidence="3">Uncharacterized protein</fullName>
    </submittedName>
</protein>
<evidence type="ECO:0000256" key="2">
    <source>
        <dbReference type="SAM" id="MobiDB-lite"/>
    </source>
</evidence>
<gene>
    <name evidence="3" type="ORF">GIY30_16690</name>
</gene>
<dbReference type="RefSeq" id="WP_160903142.1">
    <property type="nucleotide sequence ID" value="NZ_CP102850.1"/>
</dbReference>
<evidence type="ECO:0000313" key="3">
    <source>
        <dbReference type="EMBL" id="MXP22976.1"/>
    </source>
</evidence>
<accession>A0A6L7GST2</accession>
<reference evidence="3 4" key="1">
    <citation type="submission" date="2019-11" db="EMBL/GenBank/DDBJ databases">
        <title>Gordonia sp. nov., a novel actinobacterium isolated from mangrove soil in Hainan.</title>
        <authorList>
            <person name="Huang X."/>
            <person name="Xie Y."/>
            <person name="Chu X."/>
            <person name="Xiao K."/>
        </authorList>
    </citation>
    <scope>NUCLEOTIDE SEQUENCE [LARGE SCALE GENOMIC DNA]</scope>
    <source>
        <strain evidence="3 4">HNM0687</strain>
    </source>
</reference>
<name>A0A6L7GST2_9ACTN</name>
<organism evidence="3 4">
    <name type="scientific">Gordonia mangrovi</name>
    <dbReference type="NCBI Taxonomy" id="2665643"/>
    <lineage>
        <taxon>Bacteria</taxon>
        <taxon>Bacillati</taxon>
        <taxon>Actinomycetota</taxon>
        <taxon>Actinomycetes</taxon>
        <taxon>Mycobacteriales</taxon>
        <taxon>Gordoniaceae</taxon>
        <taxon>Gordonia</taxon>
    </lineage>
</organism>
<evidence type="ECO:0000256" key="1">
    <source>
        <dbReference type="SAM" id="Coils"/>
    </source>
</evidence>